<dbReference type="PROSITE" id="PS51918">
    <property type="entry name" value="RADICAL_SAM"/>
    <property type="match status" value="1"/>
</dbReference>
<dbReference type="GO" id="GO:0003824">
    <property type="term" value="F:catalytic activity"/>
    <property type="evidence" value="ECO:0007669"/>
    <property type="project" value="InterPro"/>
</dbReference>
<dbReference type="GO" id="GO:0051536">
    <property type="term" value="F:iron-sulfur cluster binding"/>
    <property type="evidence" value="ECO:0007669"/>
    <property type="project" value="InterPro"/>
</dbReference>
<dbReference type="InterPro" id="IPR007197">
    <property type="entry name" value="rSAM"/>
</dbReference>
<dbReference type="InterPro" id="IPR058240">
    <property type="entry name" value="rSAM_sf"/>
</dbReference>
<proteinExistence type="predicted"/>
<dbReference type="Gene3D" id="3.80.30.20">
    <property type="entry name" value="tm_1862 like domain"/>
    <property type="match status" value="1"/>
</dbReference>
<name>A0A9D9H036_9BACT</name>
<dbReference type="Pfam" id="PF19864">
    <property type="entry name" value="Radical_SAM_N2"/>
    <property type="match status" value="1"/>
</dbReference>
<dbReference type="PANTHER" id="PTHR42731:SF1">
    <property type="entry name" value="RADICAL SAM DOMAIN PROTEIN"/>
    <property type="match status" value="1"/>
</dbReference>
<dbReference type="SMART" id="SM00729">
    <property type="entry name" value="Elp3"/>
    <property type="match status" value="1"/>
</dbReference>
<dbReference type="InterPro" id="IPR006638">
    <property type="entry name" value="Elp3/MiaA/NifB-like_rSAM"/>
</dbReference>
<dbReference type="Pfam" id="PF04055">
    <property type="entry name" value="Radical_SAM"/>
    <property type="match status" value="1"/>
</dbReference>
<dbReference type="EMBL" id="JADIND010000172">
    <property type="protein sequence ID" value="MBO8431269.1"/>
    <property type="molecule type" value="Genomic_DNA"/>
</dbReference>
<dbReference type="InterPro" id="IPR023404">
    <property type="entry name" value="rSAM_horseshoe"/>
</dbReference>
<feature type="domain" description="Radical SAM core" evidence="1">
    <location>
        <begin position="197"/>
        <end position="424"/>
    </location>
</feature>
<evidence type="ECO:0000259" key="1">
    <source>
        <dbReference type="PROSITE" id="PS51918"/>
    </source>
</evidence>
<comment type="caution">
    <text evidence="2">The sequence shown here is derived from an EMBL/GenBank/DDBJ whole genome shotgun (WGS) entry which is preliminary data.</text>
</comment>
<dbReference type="SFLD" id="SFLDS00029">
    <property type="entry name" value="Radical_SAM"/>
    <property type="match status" value="1"/>
</dbReference>
<dbReference type="PANTHER" id="PTHR42731">
    <property type="entry name" value="SLL1084 PROTEIN"/>
    <property type="match status" value="1"/>
</dbReference>
<dbReference type="AlphaFoldDB" id="A0A9D9H036"/>
<sequence length="514" mass="58650">MHSNETFLYKPLKQKNAAYNMWLAFPGCEAFAMSSLGYLWMFKTIDEIEDVNIERIYSDTVHTHINPSEVKLLGFSFCFDTDFLEIFKMLDKYGIPLKSAHRGEAHPVIFAGGPVVTANPKPYSAFFDFFVIGDGEDLNLKIVSLCKEFKDKSKKEILERLAQIEGIYVPEYSKNKVKKITKRLENSIYTPILSEKAFFQNTFIIEVARGCANRCGFCLASYLNLPLRFMPYEDILKDIELGLSHTNKIALLGAQLSAHPQFDKICEYIYNKIENGQKIEMSVSSLRVDSITPEILKTLTAAGQKNITLAIEAGSERLRKIINKNLTENQIMNAVEIAVNAGLKGFKFYGMLGLPCENQKDIDEMITLAKKIKQQYKGFDISFGFSTFVPKPNTPFQWFGRESTKSLEAKSDYIKRELHKIGVSSSVSSAKWDYWQAVLSRGDESFSDFLIETYKNGGKLGAFKSAAKKFNINTDYYALETYCLEKELPWDFIEIKPGKEFLIQENKRLRSYSD</sequence>
<evidence type="ECO:0000313" key="2">
    <source>
        <dbReference type="EMBL" id="MBO8431269.1"/>
    </source>
</evidence>
<dbReference type="SUPFAM" id="SSF102114">
    <property type="entry name" value="Radical SAM enzymes"/>
    <property type="match status" value="1"/>
</dbReference>
<gene>
    <name evidence="2" type="ORF">IAC76_07770</name>
</gene>
<reference evidence="2" key="1">
    <citation type="submission" date="2020-10" db="EMBL/GenBank/DDBJ databases">
        <authorList>
            <person name="Gilroy R."/>
        </authorList>
    </citation>
    <scope>NUCLEOTIDE SEQUENCE</scope>
    <source>
        <strain evidence="2">10192</strain>
    </source>
</reference>
<accession>A0A9D9H036</accession>
<organism evidence="2 3">
    <name type="scientific">Candidatus Scatousia excrementipullorum</name>
    <dbReference type="NCBI Taxonomy" id="2840936"/>
    <lineage>
        <taxon>Bacteria</taxon>
        <taxon>Candidatus Scatousia</taxon>
    </lineage>
</organism>
<evidence type="ECO:0000313" key="3">
    <source>
        <dbReference type="Proteomes" id="UP000823632"/>
    </source>
</evidence>
<protein>
    <submittedName>
        <fullName evidence="2">Radical SAM protein</fullName>
    </submittedName>
</protein>
<dbReference type="Gene3D" id="3.40.50.280">
    <property type="entry name" value="Cobalamin-binding domain"/>
    <property type="match status" value="1"/>
</dbReference>
<reference evidence="2" key="2">
    <citation type="journal article" date="2021" name="PeerJ">
        <title>Extensive microbial diversity within the chicken gut microbiome revealed by metagenomics and culture.</title>
        <authorList>
            <person name="Gilroy R."/>
            <person name="Ravi A."/>
            <person name="Getino M."/>
            <person name="Pursley I."/>
            <person name="Horton D.L."/>
            <person name="Alikhan N.F."/>
            <person name="Baker D."/>
            <person name="Gharbi K."/>
            <person name="Hall N."/>
            <person name="Watson M."/>
            <person name="Adriaenssens E.M."/>
            <person name="Foster-Nyarko E."/>
            <person name="Jarju S."/>
            <person name="Secka A."/>
            <person name="Antonio M."/>
            <person name="Oren A."/>
            <person name="Chaudhuri R.R."/>
            <person name="La Ragione R."/>
            <person name="Hildebrand F."/>
            <person name="Pallen M.J."/>
        </authorList>
    </citation>
    <scope>NUCLEOTIDE SEQUENCE</scope>
    <source>
        <strain evidence="2">10192</strain>
    </source>
</reference>
<dbReference type="SFLD" id="SFLDG01082">
    <property type="entry name" value="B12-binding_domain_containing"/>
    <property type="match status" value="1"/>
</dbReference>
<dbReference type="Proteomes" id="UP000823632">
    <property type="component" value="Unassembled WGS sequence"/>
</dbReference>
<dbReference type="InterPro" id="IPR045784">
    <property type="entry name" value="Radical_SAM_N2"/>
</dbReference>
<dbReference type="CDD" id="cd01335">
    <property type="entry name" value="Radical_SAM"/>
    <property type="match status" value="1"/>
</dbReference>